<sequence length="131" mass="14396">MDEQIRALKDALAIPFLASPPPSSHGENAPPPPPPISQPLPTHLHFTSTPYPASTANTTHYEIKRPPIQPHPVSNPYNPATTMASAIPPYLQQHHFNPPMPDFQHQKHIHHPYSPAPSFVLSTTSPLPILP</sequence>
<dbReference type="AlphaFoldDB" id="A0A2N5RVW8"/>
<evidence type="ECO:0000313" key="3">
    <source>
        <dbReference type="Proteomes" id="UP000235392"/>
    </source>
</evidence>
<organism evidence="2 3">
    <name type="scientific">Puccinia coronata f. sp. avenae</name>
    <dbReference type="NCBI Taxonomy" id="200324"/>
    <lineage>
        <taxon>Eukaryota</taxon>
        <taxon>Fungi</taxon>
        <taxon>Dikarya</taxon>
        <taxon>Basidiomycota</taxon>
        <taxon>Pucciniomycotina</taxon>
        <taxon>Pucciniomycetes</taxon>
        <taxon>Pucciniales</taxon>
        <taxon>Pucciniaceae</taxon>
        <taxon>Puccinia</taxon>
    </lineage>
</organism>
<dbReference type="Proteomes" id="UP000235392">
    <property type="component" value="Unassembled WGS sequence"/>
</dbReference>
<protein>
    <submittedName>
        <fullName evidence="2">Uncharacterized protein</fullName>
    </submittedName>
</protein>
<evidence type="ECO:0000313" key="2">
    <source>
        <dbReference type="EMBL" id="PLW05113.1"/>
    </source>
</evidence>
<feature type="region of interest" description="Disordered" evidence="1">
    <location>
        <begin position="91"/>
        <end position="117"/>
    </location>
</feature>
<gene>
    <name evidence="2" type="ORF">PCASD_26177</name>
</gene>
<feature type="compositionally biased region" description="Pro residues" evidence="1">
    <location>
        <begin position="18"/>
        <end position="38"/>
    </location>
</feature>
<evidence type="ECO:0000256" key="1">
    <source>
        <dbReference type="SAM" id="MobiDB-lite"/>
    </source>
</evidence>
<accession>A0A2N5RVW8</accession>
<proteinExistence type="predicted"/>
<comment type="caution">
    <text evidence="2">The sequence shown here is derived from an EMBL/GenBank/DDBJ whole genome shotgun (WGS) entry which is preliminary data.</text>
</comment>
<feature type="region of interest" description="Disordered" evidence="1">
    <location>
        <begin position="12"/>
        <end position="56"/>
    </location>
</feature>
<reference evidence="2 3" key="1">
    <citation type="submission" date="2017-11" db="EMBL/GenBank/DDBJ databases">
        <title>De novo assembly and phasing of dikaryotic genomes from two isolates of Puccinia coronata f. sp. avenae, the causal agent of oat crown rust.</title>
        <authorList>
            <person name="Miller M.E."/>
            <person name="Zhang Y."/>
            <person name="Omidvar V."/>
            <person name="Sperschneider J."/>
            <person name="Schwessinger B."/>
            <person name="Raley C."/>
            <person name="Palmer J.M."/>
            <person name="Garnica D."/>
            <person name="Upadhyaya N."/>
            <person name="Rathjen J."/>
            <person name="Taylor J.M."/>
            <person name="Park R.F."/>
            <person name="Dodds P.N."/>
            <person name="Hirsch C.D."/>
            <person name="Kianian S.F."/>
            <person name="Figueroa M."/>
        </authorList>
    </citation>
    <scope>NUCLEOTIDE SEQUENCE [LARGE SCALE GENOMIC DNA]</scope>
    <source>
        <strain evidence="2">12SD80</strain>
    </source>
</reference>
<name>A0A2N5RVW8_9BASI</name>
<feature type="compositionally biased region" description="Polar residues" evidence="1">
    <location>
        <begin position="45"/>
        <end position="56"/>
    </location>
</feature>
<dbReference type="EMBL" id="PGCI01001398">
    <property type="protein sequence ID" value="PLW05113.1"/>
    <property type="molecule type" value="Genomic_DNA"/>
</dbReference>